<proteinExistence type="predicted"/>
<accession>A0A1G8G686</accession>
<protein>
    <recommendedName>
        <fullName evidence="3">Squalene cyclase</fullName>
    </recommendedName>
</protein>
<organism evidence="1 2">
    <name type="scientific">Agrococcus jejuensis</name>
    <dbReference type="NCBI Taxonomy" id="399736"/>
    <lineage>
        <taxon>Bacteria</taxon>
        <taxon>Bacillati</taxon>
        <taxon>Actinomycetota</taxon>
        <taxon>Actinomycetes</taxon>
        <taxon>Micrococcales</taxon>
        <taxon>Microbacteriaceae</taxon>
        <taxon>Agrococcus</taxon>
    </lineage>
</organism>
<evidence type="ECO:0000313" key="2">
    <source>
        <dbReference type="Proteomes" id="UP000198822"/>
    </source>
</evidence>
<gene>
    <name evidence="1" type="ORF">SAMN04489720_2777</name>
</gene>
<dbReference type="InterPro" id="IPR008930">
    <property type="entry name" value="Terpenoid_cyclase/PrenylTrfase"/>
</dbReference>
<dbReference type="Proteomes" id="UP000198822">
    <property type="component" value="Chromosome I"/>
</dbReference>
<sequence length="316" mass="34994">MDMDARVTDWLLEGDPGVRWQVLQDLLDAPADEVAAERARVEHEGVGAALLAARGDDGLWAGGAWAPKGWSWDDGTPQAWTATSWVLESLCDVGMPADAPIMAETVALIAANGRWEYHDGPFWDGEVDSCINGRTIRAGARFGADVSAIVAYCVEDQQPDGGWNCFRLEDEGSSRSSFASTLSVLEGLLEHEQRTGVSSADMRARGVEFLLERSLMRGLRSGEIVDERYLRFPFPPRFRYDVLRALDHLRLAGVAPEPRMREAVEAVRAKRQADGRWLAEYDDPGAETLRLDAPVGEPSRWTTLRALRVLRWADEG</sequence>
<dbReference type="Gene3D" id="1.50.10.20">
    <property type="match status" value="1"/>
</dbReference>
<dbReference type="SUPFAM" id="SSF48239">
    <property type="entry name" value="Terpenoid cyclases/Protein prenyltransferases"/>
    <property type="match status" value="1"/>
</dbReference>
<evidence type="ECO:0000313" key="1">
    <source>
        <dbReference type="EMBL" id="SDH89928.1"/>
    </source>
</evidence>
<dbReference type="STRING" id="399736.SAMN04489720_2777"/>
<dbReference type="EMBL" id="LT629695">
    <property type="protein sequence ID" value="SDH89928.1"/>
    <property type="molecule type" value="Genomic_DNA"/>
</dbReference>
<name>A0A1G8G686_9MICO</name>
<keyword evidence="2" id="KW-1185">Reference proteome</keyword>
<reference evidence="2" key="1">
    <citation type="submission" date="2016-10" db="EMBL/GenBank/DDBJ databases">
        <authorList>
            <person name="Varghese N."/>
            <person name="Submissions S."/>
        </authorList>
    </citation>
    <scope>NUCLEOTIDE SEQUENCE [LARGE SCALE GENOMIC DNA]</scope>
    <source>
        <strain evidence="2">DSM 22002</strain>
    </source>
</reference>
<dbReference type="RefSeq" id="WP_331711975.1">
    <property type="nucleotide sequence ID" value="NZ_LT629695.1"/>
</dbReference>
<evidence type="ECO:0008006" key="3">
    <source>
        <dbReference type="Google" id="ProtNLM"/>
    </source>
</evidence>
<dbReference type="AlphaFoldDB" id="A0A1G8G686"/>